<dbReference type="PANTHER" id="PTHR35043">
    <property type="entry name" value="TRANSCRIPTION FACTOR DOMAIN-CONTAINING PROTEIN"/>
    <property type="match status" value="1"/>
</dbReference>
<evidence type="ECO:0000313" key="2">
    <source>
        <dbReference type="EMBL" id="KAH0542265.1"/>
    </source>
</evidence>
<keyword evidence="1" id="KW-1133">Transmembrane helix</keyword>
<feature type="transmembrane region" description="Helical" evidence="1">
    <location>
        <begin position="314"/>
        <end position="333"/>
    </location>
</feature>
<dbReference type="PANTHER" id="PTHR35043:SF8">
    <property type="entry name" value="DUF4220 DOMAIN-CONTAINING PROTEIN"/>
    <property type="match status" value="1"/>
</dbReference>
<gene>
    <name evidence="2" type="ORF">FGG08_003292</name>
</gene>
<feature type="transmembrane region" description="Helical" evidence="1">
    <location>
        <begin position="21"/>
        <end position="41"/>
    </location>
</feature>
<feature type="transmembrane region" description="Helical" evidence="1">
    <location>
        <begin position="182"/>
        <end position="200"/>
    </location>
</feature>
<feature type="transmembrane region" description="Helical" evidence="1">
    <location>
        <begin position="285"/>
        <end position="302"/>
    </location>
</feature>
<sequence>MAIDLVYGWQPSPNVRGTIDILWSCLFTIFLCTWSALHLNIRSPSENYWIYTLRKARWMVQTLTGPEFVVWFACGQRYEANLSVKMFQEIGCSEWTIRHGFYANMGGIRLKAPDFPPFPITARHLHYLVDQGYTTFPKISMEEVWDKSKADLFTKTLVCVQICWQVMQVVARFVQNLPVTSLELTTLSYVVCALAMYFMWLDKPLDVETPTIIEIETTIKDILVRAGPAAAQPYEQSPLDFVDNLAPCWWINVQKYLFFRVDPRERPMQRLTNDKFPMVGVGFEIFYYAMVAHGFAGIHVAGWNFDFPTPLEKILWRAASLTICGLMVVISFLEGASDWHRRNRGLSLRTWLFRDNLDSLDRRPSREDAMAHPDFVPYWEFLAFVPTTLVYSAARLYLMLEVFLELRALPRRAYLSVQWTNFIPHV</sequence>
<organism evidence="2 3">
    <name type="scientific">Glutinoglossum americanum</name>
    <dbReference type="NCBI Taxonomy" id="1670608"/>
    <lineage>
        <taxon>Eukaryota</taxon>
        <taxon>Fungi</taxon>
        <taxon>Dikarya</taxon>
        <taxon>Ascomycota</taxon>
        <taxon>Pezizomycotina</taxon>
        <taxon>Geoglossomycetes</taxon>
        <taxon>Geoglossales</taxon>
        <taxon>Geoglossaceae</taxon>
        <taxon>Glutinoglossum</taxon>
    </lineage>
</organism>
<reference evidence="2" key="1">
    <citation type="submission" date="2021-03" db="EMBL/GenBank/DDBJ databases">
        <title>Comparative genomics and phylogenomic investigation of the class Geoglossomycetes provide insights into ecological specialization and systematics.</title>
        <authorList>
            <person name="Melie T."/>
            <person name="Pirro S."/>
            <person name="Miller A.N."/>
            <person name="Quandt A."/>
        </authorList>
    </citation>
    <scope>NUCLEOTIDE SEQUENCE</scope>
    <source>
        <strain evidence="2">GBOQ0MN5Z8</strain>
    </source>
</reference>
<proteinExistence type="predicted"/>
<accession>A0A9P8L4V2</accession>
<evidence type="ECO:0000256" key="1">
    <source>
        <dbReference type="SAM" id="Phobius"/>
    </source>
</evidence>
<protein>
    <submittedName>
        <fullName evidence="2">Uncharacterized protein</fullName>
    </submittedName>
</protein>
<dbReference type="EMBL" id="JAGHQL010000057">
    <property type="protein sequence ID" value="KAH0542265.1"/>
    <property type="molecule type" value="Genomic_DNA"/>
</dbReference>
<keyword evidence="1" id="KW-0812">Transmembrane</keyword>
<dbReference type="AlphaFoldDB" id="A0A9P8L4V2"/>
<dbReference type="Proteomes" id="UP000698800">
    <property type="component" value="Unassembled WGS sequence"/>
</dbReference>
<comment type="caution">
    <text evidence="2">The sequence shown here is derived from an EMBL/GenBank/DDBJ whole genome shotgun (WGS) entry which is preliminary data.</text>
</comment>
<name>A0A9P8L4V2_9PEZI</name>
<keyword evidence="1" id="KW-0472">Membrane</keyword>
<keyword evidence="3" id="KW-1185">Reference proteome</keyword>
<evidence type="ECO:0000313" key="3">
    <source>
        <dbReference type="Proteomes" id="UP000698800"/>
    </source>
</evidence>
<dbReference type="OrthoDB" id="9451547at2759"/>
<feature type="transmembrane region" description="Helical" evidence="1">
    <location>
        <begin position="381"/>
        <end position="404"/>
    </location>
</feature>